<gene>
    <name evidence="2" type="ORF">An02g10500</name>
</gene>
<proteinExistence type="predicted"/>
<keyword evidence="1" id="KW-0732">Signal</keyword>
<protein>
    <submittedName>
        <fullName evidence="2">Uncharacterized protein</fullName>
    </submittedName>
</protein>
<dbReference type="GeneID" id="84590444"/>
<dbReference type="KEGG" id="ang:An02g10500"/>
<dbReference type="RefSeq" id="XP_059603483.1">
    <property type="nucleotide sequence ID" value="XM_059746574.1"/>
</dbReference>
<reference evidence="2" key="1">
    <citation type="submission" date="2025-02" db="EMBL/GenBank/DDBJ databases">
        <authorList>
            <consortium name="NCBI Genome Project"/>
        </authorList>
    </citation>
    <scope>NUCLEOTIDE SEQUENCE</scope>
</reference>
<dbReference type="VEuPathDB" id="FungiDB:An02g10500"/>
<feature type="signal peptide" evidence="1">
    <location>
        <begin position="1"/>
        <end position="21"/>
    </location>
</feature>
<feature type="chain" id="PRO_5044863015" evidence="1">
    <location>
        <begin position="22"/>
        <end position="176"/>
    </location>
</feature>
<sequence length="176" mass="20157">MICLPVPWFLFLHNFGLPVSGRSNYNIDFMHTVIRLCSTFMMMDAVCANLQINNVVMITKEDTSFEPLRLLLHTTLPFYILQFHSNLTLPTLASIHFVQSTEQTCLLDNPQNLQTSPRIYNISAKPLFNMSIPILSDSMPRLSSMQLSSSPSPHLPKYRTQHYSQLRKQALDKAVK</sequence>
<reference evidence="2" key="2">
    <citation type="submission" date="2025-08" db="UniProtKB">
        <authorList>
            <consortium name="RefSeq"/>
        </authorList>
    </citation>
    <scope>IDENTIFICATION</scope>
</reference>
<evidence type="ECO:0000313" key="2">
    <source>
        <dbReference type="RefSeq" id="XP_059603483.1"/>
    </source>
</evidence>
<name>A0AAJ8E121_ASPNG</name>
<evidence type="ECO:0000256" key="1">
    <source>
        <dbReference type="SAM" id="SignalP"/>
    </source>
</evidence>
<dbReference type="AlphaFoldDB" id="A0AAJ8E121"/>
<accession>A0AAJ8E121</accession>
<organism evidence="2">
    <name type="scientific">Aspergillus niger</name>
    <dbReference type="NCBI Taxonomy" id="5061"/>
    <lineage>
        <taxon>Eukaryota</taxon>
        <taxon>Fungi</taxon>
        <taxon>Dikarya</taxon>
        <taxon>Ascomycota</taxon>
        <taxon>Pezizomycotina</taxon>
        <taxon>Eurotiomycetes</taxon>
        <taxon>Eurotiomycetidae</taxon>
        <taxon>Eurotiales</taxon>
        <taxon>Aspergillaceae</taxon>
        <taxon>Aspergillus</taxon>
        <taxon>Aspergillus subgen. Circumdati</taxon>
    </lineage>
</organism>